<evidence type="ECO:0000256" key="6">
    <source>
        <dbReference type="ARBA" id="ARBA00023052"/>
    </source>
</evidence>
<dbReference type="CDD" id="cd02000">
    <property type="entry name" value="TPP_E1_PDC_ADC_BCADC"/>
    <property type="match status" value="1"/>
</dbReference>
<evidence type="ECO:0000256" key="10">
    <source>
        <dbReference type="RuleBase" id="RU366007"/>
    </source>
</evidence>
<comment type="catalytic activity">
    <reaction evidence="9 10">
        <text>N(6)-[(R)-lipoyl]-L-lysyl-[protein] + pyruvate + H(+) = N(6)-[(R)-S(8)-acetyldihydrolipoyl]-L-lysyl-[protein] + CO2</text>
        <dbReference type="Rhea" id="RHEA:19189"/>
        <dbReference type="Rhea" id="RHEA-COMP:10474"/>
        <dbReference type="Rhea" id="RHEA-COMP:10478"/>
        <dbReference type="ChEBI" id="CHEBI:15361"/>
        <dbReference type="ChEBI" id="CHEBI:15378"/>
        <dbReference type="ChEBI" id="CHEBI:16526"/>
        <dbReference type="ChEBI" id="CHEBI:83099"/>
        <dbReference type="ChEBI" id="CHEBI:83111"/>
        <dbReference type="EC" id="1.2.4.1"/>
    </reaction>
</comment>
<proteinExistence type="predicted"/>
<dbReference type="InterPro" id="IPR050771">
    <property type="entry name" value="Alpha-ketoacid_DH_E1_comp"/>
</dbReference>
<evidence type="ECO:0000256" key="2">
    <source>
        <dbReference type="ARBA" id="ARBA00011870"/>
    </source>
</evidence>
<comment type="function">
    <text evidence="8 10">The pyruvate dehydrogenase complex catalyzes the overall conversion of pyruvate to acetyl-CoA and CO(2). It contains multiple copies of three enzymatic components: pyruvate dehydrogenase (E1), dihydrolipoamide acetyltransferase (E2) and lipoamide dehydrogenase (E3).</text>
</comment>
<evidence type="ECO:0000313" key="12">
    <source>
        <dbReference type="EMBL" id="MCI0182568.1"/>
    </source>
</evidence>
<evidence type="ECO:0000256" key="7">
    <source>
        <dbReference type="ARBA" id="ARBA00023317"/>
    </source>
</evidence>
<comment type="caution">
    <text evidence="12">The sequence shown here is derived from an EMBL/GenBank/DDBJ whole genome shotgun (WGS) entry which is preliminary data.</text>
</comment>
<dbReference type="PANTHER" id="PTHR43380">
    <property type="entry name" value="2-OXOISOVALERATE DEHYDROGENASE SUBUNIT ALPHA, MITOCHONDRIAL"/>
    <property type="match status" value="1"/>
</dbReference>
<comment type="cofactor">
    <cofactor evidence="1 10">
        <name>thiamine diphosphate</name>
        <dbReference type="ChEBI" id="CHEBI:58937"/>
    </cofactor>
</comment>
<evidence type="ECO:0000256" key="4">
    <source>
        <dbReference type="ARBA" id="ARBA00014159"/>
    </source>
</evidence>
<dbReference type="PANTHER" id="PTHR43380:SF1">
    <property type="entry name" value="2-OXOISOVALERATE DEHYDROGENASE SUBUNIT ALPHA, MITOCHONDRIAL"/>
    <property type="match status" value="1"/>
</dbReference>
<evidence type="ECO:0000256" key="8">
    <source>
        <dbReference type="ARBA" id="ARBA00025211"/>
    </source>
</evidence>
<dbReference type="InterPro" id="IPR017596">
    <property type="entry name" value="PdhA/BkdA"/>
</dbReference>
<dbReference type="InterPro" id="IPR029061">
    <property type="entry name" value="THDP-binding"/>
</dbReference>
<feature type="domain" description="Dehydrogenase E1 component" evidence="11">
    <location>
        <begin position="25"/>
        <end position="311"/>
    </location>
</feature>
<dbReference type="SUPFAM" id="SSF52518">
    <property type="entry name" value="Thiamin diphosphate-binding fold (THDP-binding)"/>
    <property type="match status" value="1"/>
</dbReference>
<dbReference type="Gene3D" id="3.40.50.970">
    <property type="match status" value="1"/>
</dbReference>
<evidence type="ECO:0000313" key="13">
    <source>
        <dbReference type="Proteomes" id="UP001139263"/>
    </source>
</evidence>
<dbReference type="GO" id="GO:0004739">
    <property type="term" value="F:pyruvate dehydrogenase (acetyl-transferring) activity"/>
    <property type="evidence" value="ECO:0007669"/>
    <property type="project" value="UniProtKB-UniRule"/>
</dbReference>
<name>A0A9X1V797_9BACL</name>
<dbReference type="Pfam" id="PF00676">
    <property type="entry name" value="E1_dh"/>
    <property type="match status" value="1"/>
</dbReference>
<evidence type="ECO:0000256" key="3">
    <source>
        <dbReference type="ARBA" id="ARBA00012281"/>
    </source>
</evidence>
<comment type="subunit">
    <text evidence="2 10">Heterodimer of an alpha and a beta chain.</text>
</comment>
<dbReference type="GO" id="GO:0009083">
    <property type="term" value="P:branched-chain amino acid catabolic process"/>
    <property type="evidence" value="ECO:0007669"/>
    <property type="project" value="TreeGrafter"/>
</dbReference>
<dbReference type="NCBIfam" id="TIGR03181">
    <property type="entry name" value="PDH_E1_alph_x"/>
    <property type="match status" value="1"/>
</dbReference>
<evidence type="ECO:0000256" key="5">
    <source>
        <dbReference type="ARBA" id="ARBA00023002"/>
    </source>
</evidence>
<reference evidence="12" key="1">
    <citation type="submission" date="2022-03" db="EMBL/GenBank/DDBJ databases">
        <title>Draft Genome Sequence of Firmicute Strain S0AB, a Heterotrophic Iron/Sulfur-Oxidizing Extreme Acidophile.</title>
        <authorList>
            <person name="Vergara E."/>
            <person name="Pakostova E."/>
            <person name="Johnson D.B."/>
            <person name="Holmes D.S."/>
        </authorList>
    </citation>
    <scope>NUCLEOTIDE SEQUENCE</scope>
    <source>
        <strain evidence="12">S0AB</strain>
    </source>
</reference>
<keyword evidence="5 10" id="KW-0560">Oxidoreductase</keyword>
<gene>
    <name evidence="12" type="primary">bkdA</name>
    <name evidence="12" type="ORF">MM817_00829</name>
</gene>
<dbReference type="AlphaFoldDB" id="A0A9X1V797"/>
<sequence length="347" mass="38307">MSIDSVAPSQKELQVPVDVLLHMYELMWTIRHMDRRAVALQRQGRLGTYAPLEGQEAAQVGSALALRPQDFIFPSYREHGVAYIHGMPLKRILLYWNGRYDGCIPPDGVNLFPVSVPIATQIPHATGAALAAKLRKVDQIAVSYFGDGATSEGDFHEAMNFASVAELPMVFFCQNNGYAISVPLRKQMKVQQIAQKAAAYGMEGVTVDGNDVVEVYLAMRAAVEKAARGDGPTLVEAVTYRIGSHTTADDASRYREASEVEMWKGRDPIARLEKLLNEHKLLTDAVAHDIQKRAEQVVADAMAEMQSEPPATLDQLFDHVYQDMPQELAMQKKAAVLRQTKGVDGRG</sequence>
<keyword evidence="13" id="KW-1185">Reference proteome</keyword>
<keyword evidence="7 10" id="KW-0670">Pyruvate</keyword>
<dbReference type="RefSeq" id="WP_241712152.1">
    <property type="nucleotide sequence ID" value="NZ_JALBUF010000001.1"/>
</dbReference>
<dbReference type="Proteomes" id="UP001139263">
    <property type="component" value="Unassembled WGS sequence"/>
</dbReference>
<dbReference type="InterPro" id="IPR001017">
    <property type="entry name" value="DH_E1"/>
</dbReference>
<organism evidence="12 13">
    <name type="scientific">Sulfoacidibacillus ferrooxidans</name>
    <dbReference type="NCBI Taxonomy" id="2005001"/>
    <lineage>
        <taxon>Bacteria</taxon>
        <taxon>Bacillati</taxon>
        <taxon>Bacillota</taxon>
        <taxon>Bacilli</taxon>
        <taxon>Bacillales</taxon>
        <taxon>Alicyclobacillaceae</taxon>
        <taxon>Sulfoacidibacillus</taxon>
    </lineage>
</organism>
<dbReference type="EC" id="1.2.4.1" evidence="3 10"/>
<evidence type="ECO:0000259" key="11">
    <source>
        <dbReference type="Pfam" id="PF00676"/>
    </source>
</evidence>
<evidence type="ECO:0000256" key="1">
    <source>
        <dbReference type="ARBA" id="ARBA00001964"/>
    </source>
</evidence>
<keyword evidence="6 10" id="KW-0786">Thiamine pyrophosphate</keyword>
<dbReference type="EMBL" id="JALBUF010000001">
    <property type="protein sequence ID" value="MCI0182568.1"/>
    <property type="molecule type" value="Genomic_DNA"/>
</dbReference>
<accession>A0A9X1V797</accession>
<evidence type="ECO:0000256" key="9">
    <source>
        <dbReference type="ARBA" id="ARBA00051231"/>
    </source>
</evidence>
<protein>
    <recommendedName>
        <fullName evidence="4 10">Pyruvate dehydrogenase E1 component subunit alpha</fullName>
        <ecNumber evidence="3 10">1.2.4.1</ecNumber>
    </recommendedName>
</protein>